<dbReference type="GO" id="GO:0006338">
    <property type="term" value="P:chromatin remodeling"/>
    <property type="evidence" value="ECO:0007669"/>
    <property type="project" value="TreeGrafter"/>
</dbReference>
<feature type="region of interest" description="Disordered" evidence="1">
    <location>
        <begin position="75"/>
        <end position="149"/>
    </location>
</feature>
<dbReference type="GO" id="GO:0006355">
    <property type="term" value="P:regulation of DNA-templated transcription"/>
    <property type="evidence" value="ECO:0007669"/>
    <property type="project" value="TreeGrafter"/>
</dbReference>
<dbReference type="AlphaFoldDB" id="A0A7J8J6I4"/>
<organism evidence="2 3">
    <name type="scientific">Molossus molossus</name>
    <name type="common">Pallas' mastiff bat</name>
    <name type="synonym">Vespertilio molossus</name>
    <dbReference type="NCBI Taxonomy" id="27622"/>
    <lineage>
        <taxon>Eukaryota</taxon>
        <taxon>Metazoa</taxon>
        <taxon>Chordata</taxon>
        <taxon>Craniata</taxon>
        <taxon>Vertebrata</taxon>
        <taxon>Euteleostomi</taxon>
        <taxon>Mammalia</taxon>
        <taxon>Eutheria</taxon>
        <taxon>Laurasiatheria</taxon>
        <taxon>Chiroptera</taxon>
        <taxon>Yangochiroptera</taxon>
        <taxon>Molossidae</taxon>
        <taxon>Molossus</taxon>
    </lineage>
</organism>
<dbReference type="PANTHER" id="PTHR22880:SF143">
    <property type="entry name" value="BROMODOMAIN-CONTAINING PROTEIN 4"/>
    <property type="match status" value="1"/>
</dbReference>
<dbReference type="GO" id="GO:0000785">
    <property type="term" value="C:chromatin"/>
    <property type="evidence" value="ECO:0007669"/>
    <property type="project" value="TreeGrafter"/>
</dbReference>
<dbReference type="PANTHER" id="PTHR22880">
    <property type="entry name" value="FALZ-RELATED BROMODOMAIN-CONTAINING PROTEINS"/>
    <property type="match status" value="1"/>
</dbReference>
<sequence length="180" mass="20351">MPGEPKETMVAMPSPMVSSPFEVVFQSSPCDSSRDSSSNSNSSSNDSNKEPAPEVVQLRQQFKDVQEQLAAVLLAKKNKLEEKEKDKAEIKEEKDKKREEVEENMKSKGKELTPQKTKENNNSNRKISKEPVPMKSKPSPAYNSEVEDKCKSMSYKDKYQLILDISKFPSEKLGQVVHII</sequence>
<dbReference type="InParanoid" id="A0A7J8J6I4"/>
<feature type="region of interest" description="Disordered" evidence="1">
    <location>
        <begin position="25"/>
        <end position="61"/>
    </location>
</feature>
<reference evidence="2 3" key="1">
    <citation type="journal article" date="2020" name="Nature">
        <title>Six reference-quality genomes reveal evolution of bat adaptations.</title>
        <authorList>
            <person name="Jebb D."/>
            <person name="Huang Z."/>
            <person name="Pippel M."/>
            <person name="Hughes G.M."/>
            <person name="Lavrichenko K."/>
            <person name="Devanna P."/>
            <person name="Winkler S."/>
            <person name="Jermiin L.S."/>
            <person name="Skirmuntt E.C."/>
            <person name="Katzourakis A."/>
            <person name="Burkitt-Gray L."/>
            <person name="Ray D.A."/>
            <person name="Sullivan K.A.M."/>
            <person name="Roscito J.G."/>
            <person name="Kirilenko B.M."/>
            <person name="Davalos L.M."/>
            <person name="Corthals A.P."/>
            <person name="Power M.L."/>
            <person name="Jones G."/>
            <person name="Ransome R.D."/>
            <person name="Dechmann D.K.N."/>
            <person name="Locatelli A.G."/>
            <person name="Puechmaille S.J."/>
            <person name="Fedrigo O."/>
            <person name="Jarvis E.D."/>
            <person name="Hiller M."/>
            <person name="Vernes S.C."/>
            <person name="Myers E.W."/>
            <person name="Teeling E.C."/>
        </authorList>
    </citation>
    <scope>NUCLEOTIDE SEQUENCE [LARGE SCALE GENOMIC DNA]</scope>
    <source>
        <strain evidence="2">MMolMol1</strain>
        <tissue evidence="2">Muscle</tissue>
    </source>
</reference>
<evidence type="ECO:0000256" key="1">
    <source>
        <dbReference type="SAM" id="MobiDB-lite"/>
    </source>
</evidence>
<evidence type="ECO:0000313" key="3">
    <source>
        <dbReference type="Proteomes" id="UP000550707"/>
    </source>
</evidence>
<dbReference type="Proteomes" id="UP000550707">
    <property type="component" value="Unassembled WGS sequence"/>
</dbReference>
<gene>
    <name evidence="2" type="ORF">HJG59_009673</name>
</gene>
<feature type="compositionally biased region" description="Low complexity" evidence="1">
    <location>
        <begin position="27"/>
        <end position="46"/>
    </location>
</feature>
<keyword evidence="3" id="KW-1185">Reference proteome</keyword>
<dbReference type="InterPro" id="IPR038336">
    <property type="entry name" value="NET_sf"/>
</dbReference>
<proteinExistence type="predicted"/>
<accession>A0A7J8J6I4</accession>
<evidence type="ECO:0000313" key="2">
    <source>
        <dbReference type="EMBL" id="KAF6492476.1"/>
    </source>
</evidence>
<name>A0A7J8J6I4_MOLMO</name>
<dbReference type="EMBL" id="JACASF010000002">
    <property type="protein sequence ID" value="KAF6492476.1"/>
    <property type="molecule type" value="Genomic_DNA"/>
</dbReference>
<dbReference type="GO" id="GO:0005634">
    <property type="term" value="C:nucleus"/>
    <property type="evidence" value="ECO:0007669"/>
    <property type="project" value="TreeGrafter"/>
</dbReference>
<feature type="compositionally biased region" description="Basic and acidic residues" evidence="1">
    <location>
        <begin position="78"/>
        <end position="119"/>
    </location>
</feature>
<dbReference type="Gene3D" id="1.20.1270.220">
    <property type="match status" value="1"/>
</dbReference>
<comment type="caution">
    <text evidence="2">The sequence shown here is derived from an EMBL/GenBank/DDBJ whole genome shotgun (WGS) entry which is preliminary data.</text>
</comment>
<dbReference type="InterPro" id="IPR050935">
    <property type="entry name" value="Bromo_chromatin_reader"/>
</dbReference>
<protein>
    <submittedName>
        <fullName evidence="2">Uncharacterized protein</fullName>
    </submittedName>
</protein>